<organism evidence="1 2">
    <name type="scientific">Cuscuta campestris</name>
    <dbReference type="NCBI Taxonomy" id="132261"/>
    <lineage>
        <taxon>Eukaryota</taxon>
        <taxon>Viridiplantae</taxon>
        <taxon>Streptophyta</taxon>
        <taxon>Embryophyta</taxon>
        <taxon>Tracheophyta</taxon>
        <taxon>Spermatophyta</taxon>
        <taxon>Magnoliopsida</taxon>
        <taxon>eudicotyledons</taxon>
        <taxon>Gunneridae</taxon>
        <taxon>Pentapetalae</taxon>
        <taxon>asterids</taxon>
        <taxon>lamiids</taxon>
        <taxon>Solanales</taxon>
        <taxon>Convolvulaceae</taxon>
        <taxon>Cuscuteae</taxon>
        <taxon>Cuscuta</taxon>
        <taxon>Cuscuta subgen. Grammica</taxon>
        <taxon>Cuscuta sect. Cleistogrammica</taxon>
    </lineage>
</organism>
<evidence type="ECO:0000313" key="1">
    <source>
        <dbReference type="EMBL" id="VFQ67305.1"/>
    </source>
</evidence>
<evidence type="ECO:0000313" key="2">
    <source>
        <dbReference type="Proteomes" id="UP000595140"/>
    </source>
</evidence>
<dbReference type="EMBL" id="OOIL02000592">
    <property type="protein sequence ID" value="VFQ67305.1"/>
    <property type="molecule type" value="Genomic_DNA"/>
</dbReference>
<sequence length="116" mass="12945">MENFCSSCSIQSIACFIDRCSFLTCYFTTSCNQDQHEILALGLIKDLIAHCEHRLMAMKQHHPKQSPKMEKIFPILSIPHGLLLTLRSVRVSSPSSVQLFTNMLGASTPMLSSGML</sequence>
<proteinExistence type="predicted"/>
<dbReference type="Proteomes" id="UP000595140">
    <property type="component" value="Unassembled WGS sequence"/>
</dbReference>
<protein>
    <submittedName>
        <fullName evidence="1">Uncharacterized protein</fullName>
    </submittedName>
</protein>
<keyword evidence="2" id="KW-1185">Reference proteome</keyword>
<accession>A0A484KS31</accession>
<gene>
    <name evidence="1" type="ORF">CCAM_LOCUS9081</name>
</gene>
<reference evidence="1 2" key="1">
    <citation type="submission" date="2018-04" db="EMBL/GenBank/DDBJ databases">
        <authorList>
            <person name="Vogel A."/>
        </authorList>
    </citation>
    <scope>NUCLEOTIDE SEQUENCE [LARGE SCALE GENOMIC DNA]</scope>
</reference>
<name>A0A484KS31_9ASTE</name>
<dbReference type="AlphaFoldDB" id="A0A484KS31"/>